<dbReference type="InterPro" id="IPR029052">
    <property type="entry name" value="Metallo-depent_PP-like"/>
</dbReference>
<keyword evidence="2" id="KW-0479">Metal-binding</keyword>
<sequence>MKVGILSDSHDHLTNLRKAVEALNDSGVGYAIHAGDFVAPFVANELQKLRCPLMGVFGNNDGERLGLLARFKAFNAEVKVQPAFVEWDGKRFVVVHEGDLVEALAQSGQFAGVIYGHTHAVDIRRTANGCLIINPGEVCGWLTGKATVALLDTDTLQVQLVEL</sequence>
<protein>
    <recommendedName>
        <fullName evidence="2">Phosphoesterase</fullName>
        <ecNumber evidence="2">3.1.4.-</ecNumber>
    </recommendedName>
</protein>
<reference evidence="5" key="1">
    <citation type="submission" date="2017-09" db="EMBL/GenBank/DDBJ databases">
        <title>Metaegenomics of thermophilic ammonia-oxidizing enrichment culture.</title>
        <authorList>
            <person name="Kato S."/>
            <person name="Suzuki K."/>
        </authorList>
    </citation>
    <scope>NUCLEOTIDE SEQUENCE [LARGE SCALE GENOMIC DNA]</scope>
</reference>
<dbReference type="PANTHER" id="PTHR43165">
    <property type="entry name" value="METALLOPHOSPHOESTERASE"/>
    <property type="match status" value="1"/>
</dbReference>
<gene>
    <name evidence="4" type="ORF">HRbin17_00619</name>
</gene>
<dbReference type="EC" id="3.1.4.-" evidence="2"/>
<evidence type="ECO:0000256" key="1">
    <source>
        <dbReference type="ARBA" id="ARBA00008950"/>
    </source>
</evidence>
<dbReference type="Pfam" id="PF12850">
    <property type="entry name" value="Metallophos_2"/>
    <property type="match status" value="1"/>
</dbReference>
<dbReference type="NCBIfam" id="TIGR00040">
    <property type="entry name" value="yfcE"/>
    <property type="match status" value="1"/>
</dbReference>
<name>A0A2H5XAA6_9BACT</name>
<proteinExistence type="inferred from homology"/>
<dbReference type="CDD" id="cd00841">
    <property type="entry name" value="MPP_YfcE"/>
    <property type="match status" value="1"/>
</dbReference>
<comment type="cofactor">
    <cofactor evidence="2">
        <name>a divalent metal cation</name>
        <dbReference type="ChEBI" id="CHEBI:60240"/>
    </cofactor>
</comment>
<dbReference type="InterPro" id="IPR000979">
    <property type="entry name" value="Phosphodiesterase_MJ0936/Vps29"/>
</dbReference>
<organism evidence="4 5">
    <name type="scientific">Candidatus Fervidibacter japonicus</name>
    <dbReference type="NCBI Taxonomy" id="2035412"/>
    <lineage>
        <taxon>Bacteria</taxon>
        <taxon>Candidatus Fervidibacterota</taxon>
        <taxon>Candidatus Fervidibacter</taxon>
    </lineage>
</organism>
<dbReference type="Gene3D" id="3.60.21.10">
    <property type="match status" value="1"/>
</dbReference>
<dbReference type="EMBL" id="BEHT01000006">
    <property type="protein sequence ID" value="GBC98122.1"/>
    <property type="molecule type" value="Genomic_DNA"/>
</dbReference>
<dbReference type="GO" id="GO:0046872">
    <property type="term" value="F:metal ion binding"/>
    <property type="evidence" value="ECO:0007669"/>
    <property type="project" value="UniProtKB-KW"/>
</dbReference>
<dbReference type="InterPro" id="IPR053193">
    <property type="entry name" value="MetalloPDE_YfcE-like"/>
</dbReference>
<dbReference type="InterPro" id="IPR024654">
    <property type="entry name" value="Calcineurin-like_PHP_lpxH"/>
</dbReference>
<dbReference type="AlphaFoldDB" id="A0A2H5XAA6"/>
<evidence type="ECO:0000259" key="3">
    <source>
        <dbReference type="Pfam" id="PF12850"/>
    </source>
</evidence>
<feature type="domain" description="Calcineurin-like phosphoesterase" evidence="3">
    <location>
        <begin position="1"/>
        <end position="155"/>
    </location>
</feature>
<dbReference type="PANTHER" id="PTHR43165:SF1">
    <property type="entry name" value="PHOSPHODIESTERASE MJ0936"/>
    <property type="match status" value="1"/>
</dbReference>
<comment type="similarity">
    <text evidence="1 2">Belongs to the metallophosphoesterase superfamily. YfcE family.</text>
</comment>
<dbReference type="InterPro" id="IPR041802">
    <property type="entry name" value="MPP_YfcE"/>
</dbReference>
<dbReference type="SUPFAM" id="SSF56300">
    <property type="entry name" value="Metallo-dependent phosphatases"/>
    <property type="match status" value="1"/>
</dbReference>
<dbReference type="GO" id="GO:0016787">
    <property type="term" value="F:hydrolase activity"/>
    <property type="evidence" value="ECO:0007669"/>
    <property type="project" value="UniProtKB-UniRule"/>
</dbReference>
<evidence type="ECO:0000313" key="4">
    <source>
        <dbReference type="EMBL" id="GBC98122.1"/>
    </source>
</evidence>
<comment type="caution">
    <text evidence="4">The sequence shown here is derived from an EMBL/GenBank/DDBJ whole genome shotgun (WGS) entry which is preliminary data.</text>
</comment>
<evidence type="ECO:0000256" key="2">
    <source>
        <dbReference type="RuleBase" id="RU362039"/>
    </source>
</evidence>
<accession>A0A2H5XAA6</accession>
<evidence type="ECO:0000313" key="5">
    <source>
        <dbReference type="Proteomes" id="UP000236173"/>
    </source>
</evidence>
<dbReference type="Proteomes" id="UP000236173">
    <property type="component" value="Unassembled WGS sequence"/>
</dbReference>